<evidence type="ECO:0000313" key="1">
    <source>
        <dbReference type="EMBL" id="KAA1258188.1"/>
    </source>
</evidence>
<sequence>MFAKELTELDQEETINEALDLAFDRIDDAFLEGRFEWVDQFLKNADVESMSISLLVGILTVTAAAESKLPHRNEFRDRSESVIRNRGRYDDKILRDL</sequence>
<dbReference type="RefSeq" id="WP_068258799.1">
    <property type="nucleotide sequence ID" value="NZ_LWSK01000007.1"/>
</dbReference>
<evidence type="ECO:0000313" key="2">
    <source>
        <dbReference type="Proteomes" id="UP000322699"/>
    </source>
</evidence>
<dbReference type="AlphaFoldDB" id="A0A5B1CAM4"/>
<accession>A0A5B1CAM4</accession>
<reference evidence="1 2" key="1">
    <citation type="submission" date="2019-08" db="EMBL/GenBank/DDBJ databases">
        <title>Deep-cultivation of Planctomycetes and their phenomic and genomic characterization uncovers novel biology.</title>
        <authorList>
            <person name="Wiegand S."/>
            <person name="Jogler M."/>
            <person name="Boedeker C."/>
            <person name="Pinto D."/>
            <person name="Vollmers J."/>
            <person name="Rivas-Marin E."/>
            <person name="Kohn T."/>
            <person name="Peeters S.H."/>
            <person name="Heuer A."/>
            <person name="Rast P."/>
            <person name="Oberbeckmann S."/>
            <person name="Bunk B."/>
            <person name="Jeske O."/>
            <person name="Meyerdierks A."/>
            <person name="Storesund J.E."/>
            <person name="Kallscheuer N."/>
            <person name="Luecker S."/>
            <person name="Lage O.M."/>
            <person name="Pohl T."/>
            <person name="Merkel B.J."/>
            <person name="Hornburger P."/>
            <person name="Mueller R.-W."/>
            <person name="Bruemmer F."/>
            <person name="Labrenz M."/>
            <person name="Spormann A.M."/>
            <person name="Op Den Camp H."/>
            <person name="Overmann J."/>
            <person name="Amann R."/>
            <person name="Jetten M.S.M."/>
            <person name="Mascher T."/>
            <person name="Medema M.H."/>
            <person name="Devos D.P."/>
            <person name="Kaster A.-K."/>
            <person name="Ovreas L."/>
            <person name="Rohde M."/>
            <person name="Galperin M.Y."/>
            <person name="Jogler C."/>
        </authorList>
    </citation>
    <scope>NUCLEOTIDE SEQUENCE [LARGE SCALE GENOMIC DNA]</scope>
    <source>
        <strain evidence="1 2">LF1</strain>
    </source>
</reference>
<dbReference type="EMBL" id="VRLW01000001">
    <property type="protein sequence ID" value="KAA1258188.1"/>
    <property type="molecule type" value="Genomic_DNA"/>
</dbReference>
<keyword evidence="2" id="KW-1185">Reference proteome</keyword>
<proteinExistence type="predicted"/>
<protein>
    <submittedName>
        <fullName evidence="1">Uncharacterized protein</fullName>
    </submittedName>
</protein>
<organism evidence="1 2">
    <name type="scientific">Rubripirellula obstinata</name>
    <dbReference type="NCBI Taxonomy" id="406547"/>
    <lineage>
        <taxon>Bacteria</taxon>
        <taxon>Pseudomonadati</taxon>
        <taxon>Planctomycetota</taxon>
        <taxon>Planctomycetia</taxon>
        <taxon>Pirellulales</taxon>
        <taxon>Pirellulaceae</taxon>
        <taxon>Rubripirellula</taxon>
    </lineage>
</organism>
<comment type="caution">
    <text evidence="1">The sequence shown here is derived from an EMBL/GenBank/DDBJ whole genome shotgun (WGS) entry which is preliminary data.</text>
</comment>
<gene>
    <name evidence="1" type="ORF">LF1_07040</name>
</gene>
<dbReference type="Proteomes" id="UP000322699">
    <property type="component" value="Unassembled WGS sequence"/>
</dbReference>
<name>A0A5B1CAM4_9BACT</name>